<accession>A0AAE7RY47</accession>
<name>A0AAE7RY47_9CAUD</name>
<evidence type="ECO:0000313" key="1">
    <source>
        <dbReference type="EMBL" id="QWM90078.1"/>
    </source>
</evidence>
<gene>
    <name evidence="1" type="primary">gp_22743</name>
</gene>
<keyword evidence="2" id="KW-1185">Reference proteome</keyword>
<dbReference type="KEGG" id="vg:75692018"/>
<dbReference type="Proteomes" id="UP000827799">
    <property type="component" value="Segment"/>
</dbReference>
<dbReference type="RefSeq" id="YP_010359650.1">
    <property type="nucleotide sequence ID" value="NC_062775.1"/>
</dbReference>
<reference evidence="1 2" key="1">
    <citation type="submission" date="2021-04" db="EMBL/GenBank/DDBJ databases">
        <authorList>
            <person name="Shkoporov A.N."/>
            <person name="Stockdale S.R."/>
            <person name="Guerin E."/>
            <person name="Ross R.P."/>
            <person name="Hill C."/>
        </authorList>
    </citation>
    <scope>NUCLEOTIDE SEQUENCE [LARGE SCALE GENOMIC DNA]</scope>
    <source>
        <strain evidence="2">cr18_1</strain>
    </source>
</reference>
<evidence type="ECO:0000313" key="2">
    <source>
        <dbReference type="Proteomes" id="UP000827799"/>
    </source>
</evidence>
<organism evidence="1 2">
    <name type="scientific">uncultured phage cr18_1</name>
    <dbReference type="NCBI Taxonomy" id="2986407"/>
    <lineage>
        <taxon>Viruses</taxon>
        <taxon>Duplodnaviria</taxon>
        <taxon>Heunggongvirae</taxon>
        <taxon>Uroviricota</taxon>
        <taxon>Caudoviricetes</taxon>
        <taxon>Crassvirales</taxon>
        <taxon>Steigviridae</taxon>
        <taxon>Asinivirinae</taxon>
        <taxon>Lebriduvirus</taxon>
        <taxon>Lebriduvirus gastrointestinalis</taxon>
    </lineage>
</organism>
<proteinExistence type="predicted"/>
<dbReference type="GeneID" id="75692018"/>
<sequence length="93" mass="10835">MTREDVVRASRELNFNTLSNYGAQLFVWQYCVHKGKDPQQSKLFVTVASKKGILIDLFYEALDWAEREFSITKLYAAQSMLEPQGSRRLLQIF</sequence>
<dbReference type="EMBL" id="MZ130485">
    <property type="protein sequence ID" value="QWM90078.1"/>
    <property type="molecule type" value="Genomic_DNA"/>
</dbReference>
<protein>
    <submittedName>
        <fullName evidence="1">Cobalt transporter, ABC-type</fullName>
    </submittedName>
</protein>